<sequence length="116" mass="12912">MLIAAVSEMAVLRALQLAGNRIIGARGRSVRGPMKSVEPWSIHVHLRVEEQELDAFLKDAWQIPIAVGLPDDLLDALDLHTRTLLTAGIEFNRDDLRRTLSRLPQQPALPWESVGS</sequence>
<evidence type="ECO:0000313" key="1">
    <source>
        <dbReference type="EMBL" id="KJK33964.1"/>
    </source>
</evidence>
<keyword evidence="2" id="KW-1185">Reference proteome</keyword>
<gene>
    <name evidence="1" type="ORF">UK15_38010</name>
</gene>
<comment type="caution">
    <text evidence="1">The sequence shown here is derived from an EMBL/GenBank/DDBJ whole genome shotgun (WGS) entry which is preliminary data.</text>
</comment>
<evidence type="ECO:0000313" key="2">
    <source>
        <dbReference type="Proteomes" id="UP000034786"/>
    </source>
</evidence>
<reference evidence="2" key="1">
    <citation type="submission" date="2015-02" db="EMBL/GenBank/DDBJ databases">
        <authorList>
            <person name="Ju K.-S."/>
            <person name="Doroghazi J.R."/>
            <person name="Metcalf W."/>
        </authorList>
    </citation>
    <scope>NUCLEOTIDE SEQUENCE [LARGE SCALE GENOMIC DNA]</scope>
    <source>
        <strain evidence="2">NRRL B-16380</strain>
    </source>
</reference>
<dbReference type="AlphaFoldDB" id="A0A0M2GGL6"/>
<dbReference type="Proteomes" id="UP000034786">
    <property type="component" value="Unassembled WGS sequence"/>
</dbReference>
<protein>
    <submittedName>
        <fullName evidence="1">Uncharacterized protein</fullName>
    </submittedName>
</protein>
<dbReference type="PATRIC" id="fig|284040.3.peg.7487"/>
<dbReference type="EMBL" id="JYJH01000066">
    <property type="protein sequence ID" value="KJK33964.1"/>
    <property type="molecule type" value="Genomic_DNA"/>
</dbReference>
<accession>A0A0M2GGL6</accession>
<proteinExistence type="predicted"/>
<name>A0A0M2GGL6_9ACTN</name>
<organism evidence="1 2">
    <name type="scientific">Streptomyces variegatus</name>
    <dbReference type="NCBI Taxonomy" id="284040"/>
    <lineage>
        <taxon>Bacteria</taxon>
        <taxon>Bacillati</taxon>
        <taxon>Actinomycetota</taxon>
        <taxon>Actinomycetes</taxon>
        <taxon>Kitasatosporales</taxon>
        <taxon>Streptomycetaceae</taxon>
        <taxon>Streptomyces</taxon>
    </lineage>
</organism>